<protein>
    <recommendedName>
        <fullName evidence="7">THAP-type domain-containing protein</fullName>
    </recommendedName>
</protein>
<organism evidence="8 9">
    <name type="scientific">Caenorhabditis remanei</name>
    <name type="common">Caenorhabditis vulgaris</name>
    <dbReference type="NCBI Taxonomy" id="31234"/>
    <lineage>
        <taxon>Eukaryota</taxon>
        <taxon>Metazoa</taxon>
        <taxon>Ecdysozoa</taxon>
        <taxon>Nematoda</taxon>
        <taxon>Chromadorea</taxon>
        <taxon>Rhabditida</taxon>
        <taxon>Rhabditina</taxon>
        <taxon>Rhabditomorpha</taxon>
        <taxon>Rhabditoidea</taxon>
        <taxon>Rhabditidae</taxon>
        <taxon>Peloderinae</taxon>
        <taxon>Caenorhabditis</taxon>
    </lineage>
</organism>
<dbReference type="PROSITE" id="PS50950">
    <property type="entry name" value="ZF_THAP"/>
    <property type="match status" value="1"/>
</dbReference>
<sequence length="1266" mass="145775">MQTLQQARLTTKPPPLPPPNAIPQVYRPPPVKAKGILRHRIVAPVSEPKAELDVDPKTTEYLSKFFASTGIPFDAIHSLPFRELLRHLNPSCALPEEDSMFKYVEKQNSLTKPLVNFQKTVGPLGVTIDVAGNDDEKYLVFSIHYFDDLYERKNIVYLRKLLLSEPDAESLLISIRRAVNNHTYSNVKFTSIVCPNDQIYNLVANSGVIKRYHICFYNYMSMFIADLMKIQEFSDGLTSLREFIRFVKRDAELYSKFRRMQLSKNANLDLPMIDEGPWENTCVFLTRCLVLHDTLTEYCERFQQTAYINNSTFNHLIYLQRLMQQCLKYCRELGSSNNTISQIIPAIEGLRQYIQTHDMGYRFQKNIKDSLNNSFGYLNQIHIRARYEMATLMDPRYAYRDIFPPLKWKQIESRVAEEFVKMDASSEKSFYQDISQMTSEERRDIMMKEFAHYRQVSFVERPEDSDSPFYWWGNRQLHMEHLAVLAREIVATPAMSIDASHFFSSGGKFRHLCKKYSYGRLDDCLSVAGINQQFRGRGATAETMTQSMQENLDSTAKRLQKQIHFGLYSHGSDFNTERRREEIIGMSYPPPPTMAMNRDEYEIEEKPQHFLPAPLQMGMTPPHRQVRTITGRPIHLNGIDLNNVPKAIPIRQVPLQGKVKAPILYAAASRPAPPATVIYPRQENVDFEQKPVDLLEKEVKEEPVMEKVIKEEPLDEVSPPRQTQMSPLPTPQNILEFQQNPSPVTAPMSLQQMRNVTQGATFKRIIPNRQAPMPQNITPHNFVQKFTQQQKFVIKNANTQKYPPPVGIRSVPTPLLNPSFPQSDDVKCEEVDNYELFNGDDPNDIFSEHISDITLARKTMMSRLKGCNRRCAVCGHLEHHQGLKNVTIDSEKLLIMLGCIYRQEYTLGTAQEFMAKETKAYVCHVHYAETLDEIYSMLKMSCPEDLYNCTLDQMENVLITVTALRPHITLDQLKSILLKFAQRYKHLKETKYDLFGSNSRYSRRTPSEETNDVDDQEIIPKEHRQPRKQVLEADQHDGTVKVIEQENFKLPTVKPSEHEDCDNPGVCCYCSKSGARNGMLRVPRGADRLARWIDKLGAEFEKRLKSDEENLVCRQHFPEAAFSSRGRLLRGMIPDAAPEKVEVTYRIQGNNFLKLNEQKSGTDKNARIDLESTEDSEYLPSSRIREVFAHDHDYTPEPSSSARSTNKRRAESTSSSSEDVDSGEPSVRKSRRQASRRNAASSNDGDGDYIYDKKYASIASRHFNKR</sequence>
<dbReference type="GeneID" id="9813994"/>
<feature type="compositionally biased region" description="Pro residues" evidence="6">
    <location>
        <begin position="12"/>
        <end position="22"/>
    </location>
</feature>
<dbReference type="InterPro" id="IPR040129">
    <property type="entry name" value="Lin-15B-like"/>
</dbReference>
<evidence type="ECO:0000259" key="7">
    <source>
        <dbReference type="PROSITE" id="PS50950"/>
    </source>
</evidence>
<evidence type="ECO:0000313" key="9">
    <source>
        <dbReference type="Proteomes" id="UP000483820"/>
    </source>
</evidence>
<dbReference type="GO" id="GO:0040027">
    <property type="term" value="P:negative regulation of vulval development"/>
    <property type="evidence" value="ECO:0007669"/>
    <property type="project" value="InterPro"/>
</dbReference>
<dbReference type="Proteomes" id="UP000483820">
    <property type="component" value="Chromosome III"/>
</dbReference>
<comment type="caution">
    <text evidence="8">The sequence shown here is derived from an EMBL/GenBank/DDBJ whole genome shotgun (WGS) entry which is preliminary data.</text>
</comment>
<dbReference type="SUPFAM" id="SSF53098">
    <property type="entry name" value="Ribonuclease H-like"/>
    <property type="match status" value="1"/>
</dbReference>
<gene>
    <name evidence="8" type="ORF">GCK72_008154</name>
</gene>
<feature type="domain" description="THAP-type" evidence="7">
    <location>
        <begin position="1063"/>
        <end position="1137"/>
    </location>
</feature>
<dbReference type="RefSeq" id="XP_003102122.2">
    <property type="nucleotide sequence ID" value="XM_003102074.2"/>
</dbReference>
<evidence type="ECO:0000256" key="1">
    <source>
        <dbReference type="ARBA" id="ARBA00022723"/>
    </source>
</evidence>
<dbReference type="AlphaFoldDB" id="A0A6A5GYY9"/>
<feature type="region of interest" description="Disordered" evidence="6">
    <location>
        <begin position="1"/>
        <end position="22"/>
    </location>
</feature>
<dbReference type="CTD" id="9813994"/>
<evidence type="ECO:0000256" key="5">
    <source>
        <dbReference type="PROSITE-ProRule" id="PRU00309"/>
    </source>
</evidence>
<evidence type="ECO:0000256" key="4">
    <source>
        <dbReference type="ARBA" id="ARBA00023125"/>
    </source>
</evidence>
<dbReference type="InterPro" id="IPR057432">
    <property type="entry name" value="Lin-15A/B-like_dom"/>
</dbReference>
<name>A0A6A5GYY9_CAERE</name>
<keyword evidence="2 5" id="KW-0863">Zinc-finger</keyword>
<dbReference type="PANTHER" id="PTHR22716">
    <property type="entry name" value="ETS CLASS TRANSCRIPTION FACTOR-RELATED-RELATED"/>
    <property type="match status" value="1"/>
</dbReference>
<evidence type="ECO:0000313" key="8">
    <source>
        <dbReference type="EMBL" id="KAF1759909.1"/>
    </source>
</evidence>
<proteinExistence type="predicted"/>
<dbReference type="Pfam" id="PF25375">
    <property type="entry name" value="Lin-15B"/>
    <property type="match status" value="1"/>
</dbReference>
<keyword evidence="1" id="KW-0479">Metal-binding</keyword>
<evidence type="ECO:0000256" key="3">
    <source>
        <dbReference type="ARBA" id="ARBA00022833"/>
    </source>
</evidence>
<feature type="region of interest" description="Disordered" evidence="6">
    <location>
        <begin position="1161"/>
        <end position="1252"/>
    </location>
</feature>
<dbReference type="KEGG" id="crq:GCK72_008154"/>
<dbReference type="GO" id="GO:0008270">
    <property type="term" value="F:zinc ion binding"/>
    <property type="evidence" value="ECO:0007669"/>
    <property type="project" value="UniProtKB-KW"/>
</dbReference>
<evidence type="ECO:0000256" key="2">
    <source>
        <dbReference type="ARBA" id="ARBA00022771"/>
    </source>
</evidence>
<evidence type="ECO:0000256" key="6">
    <source>
        <dbReference type="SAM" id="MobiDB-lite"/>
    </source>
</evidence>
<dbReference type="PANTHER" id="PTHR22716:SF1">
    <property type="entry name" value="ETS CLASS TRANSCRIPTION FACTOR-RELATED"/>
    <property type="match status" value="1"/>
</dbReference>
<accession>A0A6A5GYY9</accession>
<dbReference type="SMART" id="SM00980">
    <property type="entry name" value="THAP"/>
    <property type="match status" value="1"/>
</dbReference>
<dbReference type="EMBL" id="WUAV01000003">
    <property type="protein sequence ID" value="KAF1759909.1"/>
    <property type="molecule type" value="Genomic_DNA"/>
</dbReference>
<dbReference type="SMART" id="SM00692">
    <property type="entry name" value="DM3"/>
    <property type="match status" value="1"/>
</dbReference>
<feature type="compositionally biased region" description="Basic and acidic residues" evidence="6">
    <location>
        <begin position="1183"/>
        <end position="1195"/>
    </location>
</feature>
<dbReference type="GO" id="GO:0003677">
    <property type="term" value="F:DNA binding"/>
    <property type="evidence" value="ECO:0007669"/>
    <property type="project" value="UniProtKB-UniRule"/>
</dbReference>
<reference evidence="8 9" key="1">
    <citation type="submission" date="2019-12" db="EMBL/GenBank/DDBJ databases">
        <title>Chromosome-level assembly of the Caenorhabditis remanei genome.</title>
        <authorList>
            <person name="Teterina A.A."/>
            <person name="Willis J.H."/>
            <person name="Phillips P.C."/>
        </authorList>
    </citation>
    <scope>NUCLEOTIDE SEQUENCE [LARGE SCALE GENOMIC DNA]</scope>
    <source>
        <strain evidence="8 9">PX506</strain>
        <tissue evidence="8">Whole organism</tissue>
    </source>
</reference>
<dbReference type="InterPro" id="IPR012337">
    <property type="entry name" value="RNaseH-like_sf"/>
</dbReference>
<keyword evidence="3" id="KW-0862">Zinc</keyword>
<feature type="compositionally biased region" description="Basic and acidic residues" evidence="6">
    <location>
        <begin position="1161"/>
        <end position="1170"/>
    </location>
</feature>
<dbReference type="InterPro" id="IPR006612">
    <property type="entry name" value="THAP_Znf"/>
</dbReference>
<keyword evidence="4 5" id="KW-0238">DNA-binding</keyword>